<dbReference type="InterPro" id="IPR055247">
    <property type="entry name" value="InsJ-like_HTH"/>
</dbReference>
<dbReference type="PROSITE" id="PS50994">
    <property type="entry name" value="INTEGRASE"/>
    <property type="match status" value="1"/>
</dbReference>
<evidence type="ECO:0000313" key="4">
    <source>
        <dbReference type="Proteomes" id="UP000534783"/>
    </source>
</evidence>
<evidence type="ECO:0000256" key="1">
    <source>
        <dbReference type="SAM" id="MobiDB-lite"/>
    </source>
</evidence>
<feature type="compositionally biased region" description="Basic residues" evidence="1">
    <location>
        <begin position="406"/>
        <end position="417"/>
    </location>
</feature>
<dbReference type="EMBL" id="VTOW01000019">
    <property type="protein sequence ID" value="NKE73834.1"/>
    <property type="molecule type" value="Genomic_DNA"/>
</dbReference>
<dbReference type="NCBIfam" id="NF033594">
    <property type="entry name" value="transpos_ISNCY_2"/>
    <property type="match status" value="1"/>
</dbReference>
<dbReference type="InterPro" id="IPR012337">
    <property type="entry name" value="RNaseH-like_sf"/>
</dbReference>
<name>A0A7X6DVS8_9BACT</name>
<dbReference type="PANTHER" id="PTHR35004:SF7">
    <property type="entry name" value="INTEGRASE PROTEIN"/>
    <property type="match status" value="1"/>
</dbReference>
<dbReference type="InterPro" id="IPR036397">
    <property type="entry name" value="RNaseH_sf"/>
</dbReference>
<dbReference type="Gene3D" id="3.30.420.10">
    <property type="entry name" value="Ribonuclease H-like superfamily/Ribonuclease H"/>
    <property type="match status" value="1"/>
</dbReference>
<dbReference type="GO" id="GO:0003676">
    <property type="term" value="F:nucleic acid binding"/>
    <property type="evidence" value="ECO:0007669"/>
    <property type="project" value="InterPro"/>
</dbReference>
<dbReference type="SUPFAM" id="SSF53098">
    <property type="entry name" value="Ribonuclease H-like"/>
    <property type="match status" value="1"/>
</dbReference>
<comment type="caution">
    <text evidence="3">The sequence shown here is derived from an EMBL/GenBank/DDBJ whole genome shotgun (WGS) entry which is preliminary data.</text>
</comment>
<dbReference type="InterPro" id="IPR047797">
    <property type="entry name" value="ISNCY_transpos"/>
</dbReference>
<dbReference type="Proteomes" id="UP000534783">
    <property type="component" value="Unassembled WGS sequence"/>
</dbReference>
<dbReference type="GO" id="GO:0015074">
    <property type="term" value="P:DNA integration"/>
    <property type="evidence" value="ECO:0007669"/>
    <property type="project" value="InterPro"/>
</dbReference>
<feature type="domain" description="Integrase catalytic" evidence="2">
    <location>
        <begin position="127"/>
        <end position="322"/>
    </location>
</feature>
<dbReference type="RefSeq" id="WP_168063799.1">
    <property type="nucleotide sequence ID" value="NZ_VTOW01000019.1"/>
</dbReference>
<gene>
    <name evidence="3" type="ORF">MNODULE_24090</name>
</gene>
<dbReference type="PANTHER" id="PTHR35004">
    <property type="entry name" value="TRANSPOSASE RV3428C-RELATED"/>
    <property type="match status" value="1"/>
</dbReference>
<sequence length="424" mass="49657">MVGEDKEVMSTKELRRLSVVRQAMQKKMTQRAAGEALGLSERQLRRLIRRIRAEGEAGIAHRGRGKRSNRGLAAKRKAEILRLYKRQYADFGPTLAAEKLLERDQIAVSDETLRQWLLAEGIDHFRRRARPHRAWRQRRSHVGELIQMDGSHHLWFEDRGPKCVLMAYIDDASSCVQARFYEYEGTIPAMESFKRYVKRYGLPLAVYADKHTTYKSPAEATINEQLEDRAPQSQFERALGELGVKMIHAHSPQAKGRVERLFKTFQDRLVKEMRLAGISSIEAANRFLLEYLPIYNRRFSVKPAQEANLHRPRPGLRVLDQILCIKTERTLRRDFTVAHDRKLYQIEDNLRAQRVTVEERLDGSMRITHQERRLRYRQITTRPLRAHETPKSPSQRPRTKPSPQHPWKKHPWLRKKKEPCASLS</sequence>
<dbReference type="SUPFAM" id="SSF46689">
    <property type="entry name" value="Homeodomain-like"/>
    <property type="match status" value="1"/>
</dbReference>
<dbReference type="InterPro" id="IPR001584">
    <property type="entry name" value="Integrase_cat-core"/>
</dbReference>
<evidence type="ECO:0000259" key="2">
    <source>
        <dbReference type="PROSITE" id="PS50994"/>
    </source>
</evidence>
<proteinExistence type="predicted"/>
<dbReference type="AlphaFoldDB" id="A0A7X6DVS8"/>
<dbReference type="InterPro" id="IPR009057">
    <property type="entry name" value="Homeodomain-like_sf"/>
</dbReference>
<protein>
    <submittedName>
        <fullName evidence="3">ISNCY family transposase</fullName>
    </submittedName>
</protein>
<reference evidence="3 4" key="1">
    <citation type="journal article" date="2020" name="Nature">
        <title>Bacterial chemolithoautotrophy via manganese oxidation.</title>
        <authorList>
            <person name="Yu H."/>
            <person name="Leadbetter J.R."/>
        </authorList>
    </citation>
    <scope>NUCLEOTIDE SEQUENCE [LARGE SCALE GENOMIC DNA]</scope>
    <source>
        <strain evidence="3 4">Mn-1</strain>
    </source>
</reference>
<evidence type="ECO:0000313" key="3">
    <source>
        <dbReference type="EMBL" id="NKE73834.1"/>
    </source>
</evidence>
<feature type="region of interest" description="Disordered" evidence="1">
    <location>
        <begin position="372"/>
        <end position="424"/>
    </location>
</feature>
<keyword evidence="4" id="KW-1185">Reference proteome</keyword>
<organism evidence="3 4">
    <name type="scientific">Candidatus Manganitrophus noduliformans</name>
    <dbReference type="NCBI Taxonomy" id="2606439"/>
    <lineage>
        <taxon>Bacteria</taxon>
        <taxon>Pseudomonadati</taxon>
        <taxon>Nitrospirota</taxon>
        <taxon>Nitrospiria</taxon>
        <taxon>Candidatus Troglogloeales</taxon>
        <taxon>Candidatus Manganitrophaceae</taxon>
        <taxon>Candidatus Manganitrophus</taxon>
    </lineage>
</organism>
<accession>A0A7X6DVS8</accession>
<dbReference type="Pfam" id="PF13518">
    <property type="entry name" value="HTH_28"/>
    <property type="match status" value="1"/>
</dbReference>